<dbReference type="Proteomes" id="UP000248961">
    <property type="component" value="Unassembled WGS sequence"/>
</dbReference>
<dbReference type="GO" id="GO:0050660">
    <property type="term" value="F:flavin adenine dinucleotide binding"/>
    <property type="evidence" value="ECO:0007669"/>
    <property type="project" value="InterPro"/>
</dbReference>
<name>A0A395HMK3_ASPHC</name>
<dbReference type="RefSeq" id="XP_025548315.1">
    <property type="nucleotide sequence ID" value="XM_025692980.1"/>
</dbReference>
<dbReference type="GO" id="GO:0004499">
    <property type="term" value="F:N,N-dimethylaniline monooxygenase activity"/>
    <property type="evidence" value="ECO:0007669"/>
    <property type="project" value="InterPro"/>
</dbReference>
<dbReference type="PRINTS" id="PR00370">
    <property type="entry name" value="FMOXYGENASE"/>
</dbReference>
<comment type="similarity">
    <text evidence="2">Belongs to the FMO family.</text>
</comment>
<dbReference type="InterPro" id="IPR000960">
    <property type="entry name" value="Flavin_mOase"/>
</dbReference>
<comment type="cofactor">
    <cofactor evidence="1">
        <name>FAD</name>
        <dbReference type="ChEBI" id="CHEBI:57692"/>
    </cofactor>
</comment>
<evidence type="ECO:0000313" key="9">
    <source>
        <dbReference type="Proteomes" id="UP000248961"/>
    </source>
</evidence>
<dbReference type="AlphaFoldDB" id="A0A395HMK3"/>
<keyword evidence="7" id="KW-0503">Monooxygenase</keyword>
<gene>
    <name evidence="8" type="ORF">BO97DRAFT_375227</name>
</gene>
<evidence type="ECO:0000256" key="3">
    <source>
        <dbReference type="ARBA" id="ARBA00022630"/>
    </source>
</evidence>
<proteinExistence type="inferred from homology"/>
<keyword evidence="4" id="KW-0274">FAD</keyword>
<dbReference type="OrthoDB" id="66881at2759"/>
<keyword evidence="3" id="KW-0285">Flavoprotein</keyword>
<evidence type="ECO:0000256" key="6">
    <source>
        <dbReference type="ARBA" id="ARBA00023002"/>
    </source>
</evidence>
<accession>A0A395HMK3</accession>
<keyword evidence="6" id="KW-0560">Oxidoreductase</keyword>
<dbReference type="Gene3D" id="3.50.50.60">
    <property type="entry name" value="FAD/NAD(P)-binding domain"/>
    <property type="match status" value="2"/>
</dbReference>
<dbReference type="InterPro" id="IPR050346">
    <property type="entry name" value="FMO-like"/>
</dbReference>
<dbReference type="EMBL" id="KZ824306">
    <property type="protein sequence ID" value="RAL09161.1"/>
    <property type="molecule type" value="Genomic_DNA"/>
</dbReference>
<dbReference type="STRING" id="1450537.A0A395HMK3"/>
<protein>
    <submittedName>
        <fullName evidence="8">FAD/NAD(P)-binding domain-containing protein</fullName>
    </submittedName>
</protein>
<organism evidence="8 9">
    <name type="scientific">Aspergillus homomorphus (strain CBS 101889)</name>
    <dbReference type="NCBI Taxonomy" id="1450537"/>
    <lineage>
        <taxon>Eukaryota</taxon>
        <taxon>Fungi</taxon>
        <taxon>Dikarya</taxon>
        <taxon>Ascomycota</taxon>
        <taxon>Pezizomycotina</taxon>
        <taxon>Eurotiomycetes</taxon>
        <taxon>Eurotiomycetidae</taxon>
        <taxon>Eurotiales</taxon>
        <taxon>Aspergillaceae</taxon>
        <taxon>Aspergillus</taxon>
        <taxon>Aspergillus subgen. Circumdati</taxon>
    </lineage>
</organism>
<evidence type="ECO:0000313" key="8">
    <source>
        <dbReference type="EMBL" id="RAL09161.1"/>
    </source>
</evidence>
<evidence type="ECO:0000256" key="7">
    <source>
        <dbReference type="ARBA" id="ARBA00023033"/>
    </source>
</evidence>
<dbReference type="PANTHER" id="PTHR23023">
    <property type="entry name" value="DIMETHYLANILINE MONOOXYGENASE"/>
    <property type="match status" value="1"/>
</dbReference>
<dbReference type="GO" id="GO:0050661">
    <property type="term" value="F:NADP binding"/>
    <property type="evidence" value="ECO:0007669"/>
    <property type="project" value="InterPro"/>
</dbReference>
<dbReference type="VEuPathDB" id="FungiDB:BO97DRAFT_375227"/>
<dbReference type="InterPro" id="IPR020946">
    <property type="entry name" value="Flavin_mOase-like"/>
</dbReference>
<sequence length="492" mass="55498">MTRATQIRRIAVIGAGPSGLAAVKYLLAERFFDSIDVFEQRTSAGGVWNYSPRSLKDNLTSTIPQLDPHQPLEEPVWYTAEGRREPVFVSPIYKALETNLPKEIMRYSDKHFDAKTQVMPTHATVKQYLQEYAEEIRNLIQFETQVSEVRKEVLGAGSWSVTTRNLRTGDKTTASYDAVVVASGHFDLPYTPDIPGIREWNAAYPGAILHSKLYDSAEQFRGKKVIVVGSSASGLDIGNQINEVSKGKVIVSERNPSLLASSATDSSKVYRPQIAEFLPSDSHSRAVRFADGQVEGEIDAIVFCTGYLYSFPFLSSLDPPIITNGRRVLNTYQHLFYIHDTTLVLSVLPQRVIPFPLSENQAAVFARVWSGRLGLPPRDEMREWEQSTLTEKGDGTPFHLLPFPQDADYMNFLHDWAAKAKPRQGLDHNGHGKPCNYWGERERWIRGSIPDIKRTFAQKGAERRLVKALEQIGFEFDKWKEERKNSAGAHRL</sequence>
<dbReference type="SUPFAM" id="SSF51905">
    <property type="entry name" value="FAD/NAD(P)-binding domain"/>
    <property type="match status" value="2"/>
</dbReference>
<evidence type="ECO:0000256" key="1">
    <source>
        <dbReference type="ARBA" id="ARBA00001974"/>
    </source>
</evidence>
<reference evidence="8 9" key="1">
    <citation type="submission" date="2018-02" db="EMBL/GenBank/DDBJ databases">
        <title>The genomes of Aspergillus section Nigri reveals drivers in fungal speciation.</title>
        <authorList>
            <consortium name="DOE Joint Genome Institute"/>
            <person name="Vesth T.C."/>
            <person name="Nybo J."/>
            <person name="Theobald S."/>
            <person name="Brandl J."/>
            <person name="Frisvad J.C."/>
            <person name="Nielsen K.F."/>
            <person name="Lyhne E.K."/>
            <person name="Kogle M.E."/>
            <person name="Kuo A."/>
            <person name="Riley R."/>
            <person name="Clum A."/>
            <person name="Nolan M."/>
            <person name="Lipzen A."/>
            <person name="Salamov A."/>
            <person name="Henrissat B."/>
            <person name="Wiebenga A."/>
            <person name="De vries R.P."/>
            <person name="Grigoriev I.V."/>
            <person name="Mortensen U.H."/>
            <person name="Andersen M.R."/>
            <person name="Baker S.E."/>
        </authorList>
    </citation>
    <scope>NUCLEOTIDE SEQUENCE [LARGE SCALE GENOMIC DNA]</scope>
    <source>
        <strain evidence="8 9">CBS 101889</strain>
    </source>
</reference>
<dbReference type="Pfam" id="PF13450">
    <property type="entry name" value="NAD_binding_8"/>
    <property type="match status" value="1"/>
</dbReference>
<evidence type="ECO:0000256" key="2">
    <source>
        <dbReference type="ARBA" id="ARBA00009183"/>
    </source>
</evidence>
<dbReference type="FunFam" id="3.50.50.60:FF:000138">
    <property type="entry name" value="Flavin-containing monooxygenase"/>
    <property type="match status" value="1"/>
</dbReference>
<keyword evidence="9" id="KW-1185">Reference proteome</keyword>
<dbReference type="Pfam" id="PF00743">
    <property type="entry name" value="FMO-like"/>
    <property type="match status" value="2"/>
</dbReference>
<dbReference type="GeneID" id="37197269"/>
<keyword evidence="5" id="KW-0521">NADP</keyword>
<evidence type="ECO:0000256" key="4">
    <source>
        <dbReference type="ARBA" id="ARBA00022827"/>
    </source>
</evidence>
<evidence type="ECO:0000256" key="5">
    <source>
        <dbReference type="ARBA" id="ARBA00022857"/>
    </source>
</evidence>
<dbReference type="InterPro" id="IPR036188">
    <property type="entry name" value="FAD/NAD-bd_sf"/>
</dbReference>